<protein>
    <submittedName>
        <fullName evidence="3">ElaB/YqjD/DUF883 family membrane-anchored ribosome-binding protein</fullName>
    </submittedName>
</protein>
<feature type="domain" description="DUF883" evidence="2">
    <location>
        <begin position="36"/>
        <end position="88"/>
    </location>
</feature>
<dbReference type="Proteomes" id="UP001238496">
    <property type="component" value="Unassembled WGS sequence"/>
</dbReference>
<keyword evidence="4" id="KW-1185">Reference proteome</keyword>
<evidence type="ECO:0000259" key="2">
    <source>
        <dbReference type="Pfam" id="PF05957"/>
    </source>
</evidence>
<evidence type="ECO:0000313" key="3">
    <source>
        <dbReference type="EMBL" id="MDQ0419261.1"/>
    </source>
</evidence>
<dbReference type="RefSeq" id="WP_307368401.1">
    <property type="nucleotide sequence ID" value="NZ_JAUSUW010000001.1"/>
</dbReference>
<reference evidence="3 4" key="1">
    <citation type="submission" date="2023-07" db="EMBL/GenBank/DDBJ databases">
        <title>Genomic Encyclopedia of Type Strains, Phase IV (KMG-IV): sequencing the most valuable type-strain genomes for metagenomic binning, comparative biology and taxonomic classification.</title>
        <authorList>
            <person name="Goeker M."/>
        </authorList>
    </citation>
    <scope>NUCLEOTIDE SEQUENCE [LARGE SCALE GENOMIC DNA]</scope>
    <source>
        <strain evidence="3 4">DSM 1111</strain>
    </source>
</reference>
<organism evidence="3 4">
    <name type="scientific">Peteryoungia aggregata LMG 23059</name>
    <dbReference type="NCBI Taxonomy" id="1368425"/>
    <lineage>
        <taxon>Bacteria</taxon>
        <taxon>Pseudomonadati</taxon>
        <taxon>Pseudomonadota</taxon>
        <taxon>Alphaproteobacteria</taxon>
        <taxon>Hyphomicrobiales</taxon>
        <taxon>Rhizobiaceae</taxon>
        <taxon>Peteryoungia</taxon>
    </lineage>
</organism>
<keyword evidence="1" id="KW-0175">Coiled coil</keyword>
<name>A0ABU0G1R3_9HYPH</name>
<evidence type="ECO:0000313" key="4">
    <source>
        <dbReference type="Proteomes" id="UP001238496"/>
    </source>
</evidence>
<dbReference type="EMBL" id="JAUSUW010000001">
    <property type="protein sequence ID" value="MDQ0419261.1"/>
    <property type="molecule type" value="Genomic_DNA"/>
</dbReference>
<feature type="coiled-coil region" evidence="1">
    <location>
        <begin position="35"/>
        <end position="95"/>
    </location>
</feature>
<comment type="caution">
    <text evidence="3">The sequence shown here is derived from an EMBL/GenBank/DDBJ whole genome shotgun (WGS) entry which is preliminary data.</text>
</comment>
<proteinExistence type="predicted"/>
<dbReference type="Pfam" id="PF05957">
    <property type="entry name" value="DUF883"/>
    <property type="match status" value="1"/>
</dbReference>
<dbReference type="InterPro" id="IPR043604">
    <property type="entry name" value="DUF883_N"/>
</dbReference>
<evidence type="ECO:0000256" key="1">
    <source>
        <dbReference type="SAM" id="Coils"/>
    </source>
</evidence>
<accession>A0ABU0G1R3</accession>
<gene>
    <name evidence="3" type="ORF">J2045_000271</name>
</gene>
<sequence length="117" mass="12413">MAQVPSASKNKAESVANDVAARIESKASTAGEASSDDVQADLEALRRDLASLTQTVASFGSGKIRQAGETSQQYMDTARETFANAEQDLEAYVRARPMQSLAMAAGIGYVLALLSRR</sequence>